<dbReference type="AlphaFoldDB" id="A0A510TUY1"/>
<dbReference type="InterPro" id="IPR004143">
    <property type="entry name" value="BPL_LPL_catalytic"/>
</dbReference>
<gene>
    <name evidence="6" type="ORF">D1010_16195</name>
</gene>
<dbReference type="InterPro" id="IPR045864">
    <property type="entry name" value="aa-tRNA-synth_II/BPL/LPL"/>
</dbReference>
<dbReference type="PROSITE" id="PS51733">
    <property type="entry name" value="BPL_LPL_CATALYTIC"/>
    <property type="match status" value="1"/>
</dbReference>
<sequence>MSLDSTAIAAWQAGPRLPLTVFRKIPSTNGYAKTYAASHAVTTAQAFLAEEQTAGYGKRGRTFYSPPATGVYLSLLVPVATVTPLAPGLLTTGTAVAVVTVLQRFFPAALFHVKWVNDILVDNKKCGGILVEQTHQAVVIGIGLNLFTPQFPAAIQTKAGAVTEQAVDRNIVIAGLLDALQALLPDYHTGMFLPAYRALAPMLGRPVTVQVGETVLAGTATAIDTAGALVVTAADGQQHVLTAGEVTKVTLPANDYKG</sequence>
<dbReference type="Proteomes" id="UP000326779">
    <property type="component" value="Chromosome"/>
</dbReference>
<reference evidence="6 7" key="1">
    <citation type="submission" date="2019-10" db="EMBL/GenBank/DDBJ databases">
        <title>The completed genome of Lactobacillus harbinensis M1.</title>
        <authorList>
            <person name="Zheng Y."/>
        </authorList>
    </citation>
    <scope>NUCLEOTIDE SEQUENCE [LARGE SCALE GENOMIC DNA]</scope>
    <source>
        <strain evidence="6 7">M1</strain>
    </source>
</reference>
<evidence type="ECO:0000256" key="4">
    <source>
        <dbReference type="ARBA" id="ARBA00023267"/>
    </source>
</evidence>
<dbReference type="GO" id="GO:0005524">
    <property type="term" value="F:ATP binding"/>
    <property type="evidence" value="ECO:0007669"/>
    <property type="project" value="UniProtKB-KW"/>
</dbReference>
<dbReference type="GO" id="GO:0009249">
    <property type="term" value="P:protein lipoylation"/>
    <property type="evidence" value="ECO:0007669"/>
    <property type="project" value="UniProtKB-ARBA"/>
</dbReference>
<dbReference type="NCBIfam" id="TIGR00121">
    <property type="entry name" value="birA_ligase"/>
    <property type="match status" value="1"/>
</dbReference>
<evidence type="ECO:0000256" key="2">
    <source>
        <dbReference type="ARBA" id="ARBA00022741"/>
    </source>
</evidence>
<evidence type="ECO:0000256" key="1">
    <source>
        <dbReference type="ARBA" id="ARBA00022598"/>
    </source>
</evidence>
<keyword evidence="1 6" id="KW-0436">Ligase</keyword>
<dbReference type="CDD" id="cd16442">
    <property type="entry name" value="BPL"/>
    <property type="match status" value="1"/>
</dbReference>
<evidence type="ECO:0000256" key="3">
    <source>
        <dbReference type="ARBA" id="ARBA00022840"/>
    </source>
</evidence>
<dbReference type="GO" id="GO:0004077">
    <property type="term" value="F:biotin--[biotin carboxyl-carrier protein] ligase activity"/>
    <property type="evidence" value="ECO:0007669"/>
    <property type="project" value="UniProtKB-EC"/>
</dbReference>
<dbReference type="GO" id="GO:0016740">
    <property type="term" value="F:transferase activity"/>
    <property type="evidence" value="ECO:0007669"/>
    <property type="project" value="UniProtKB-ARBA"/>
</dbReference>
<dbReference type="Gene3D" id="2.30.30.100">
    <property type="match status" value="1"/>
</dbReference>
<dbReference type="SUPFAM" id="SSF55681">
    <property type="entry name" value="Class II aaRS and biotin synthetases"/>
    <property type="match status" value="1"/>
</dbReference>
<evidence type="ECO:0000256" key="5">
    <source>
        <dbReference type="ARBA" id="ARBA00024227"/>
    </source>
</evidence>
<proteinExistence type="predicted"/>
<dbReference type="Gene3D" id="3.30.930.10">
    <property type="entry name" value="Bira Bifunctional Protein, Domain 2"/>
    <property type="match status" value="1"/>
</dbReference>
<dbReference type="InterPro" id="IPR003142">
    <property type="entry name" value="BPL_C"/>
</dbReference>
<evidence type="ECO:0000313" key="6">
    <source>
        <dbReference type="EMBL" id="QFR24794.1"/>
    </source>
</evidence>
<dbReference type="KEGG" id="lhb:D1010_16195"/>
<organism evidence="6 7">
    <name type="scientific">Schleiferilactobacillus harbinensis</name>
    <dbReference type="NCBI Taxonomy" id="304207"/>
    <lineage>
        <taxon>Bacteria</taxon>
        <taxon>Bacillati</taxon>
        <taxon>Bacillota</taxon>
        <taxon>Bacilli</taxon>
        <taxon>Lactobacillales</taxon>
        <taxon>Lactobacillaceae</taxon>
        <taxon>Schleiferilactobacillus</taxon>
    </lineage>
</organism>
<dbReference type="EC" id="6.3.4.15" evidence="5"/>
<evidence type="ECO:0000313" key="7">
    <source>
        <dbReference type="Proteomes" id="UP000326779"/>
    </source>
</evidence>
<accession>A0A510TUY1</accession>
<dbReference type="PANTHER" id="PTHR12835">
    <property type="entry name" value="BIOTIN PROTEIN LIGASE"/>
    <property type="match status" value="1"/>
</dbReference>
<dbReference type="EMBL" id="CP045143">
    <property type="protein sequence ID" value="QFR24794.1"/>
    <property type="molecule type" value="Genomic_DNA"/>
</dbReference>
<dbReference type="Pfam" id="PF02237">
    <property type="entry name" value="BPL_C"/>
    <property type="match status" value="1"/>
</dbReference>
<dbReference type="PANTHER" id="PTHR12835:SF5">
    <property type="entry name" value="BIOTIN--PROTEIN LIGASE"/>
    <property type="match status" value="1"/>
</dbReference>
<dbReference type="InterPro" id="IPR004408">
    <property type="entry name" value="Biotin_CoA_COase_ligase"/>
</dbReference>
<dbReference type="RefSeq" id="WP_146994475.1">
    <property type="nucleotide sequence ID" value="NZ_BJTX01000026.1"/>
</dbReference>
<dbReference type="SUPFAM" id="SSF50037">
    <property type="entry name" value="C-terminal domain of transcriptional repressors"/>
    <property type="match status" value="1"/>
</dbReference>
<name>A0A510TUY1_9LACO</name>
<dbReference type="InterPro" id="IPR008988">
    <property type="entry name" value="Transcriptional_repressor_C"/>
</dbReference>
<dbReference type="Pfam" id="PF03099">
    <property type="entry name" value="BPL_LplA_LipB"/>
    <property type="match status" value="1"/>
</dbReference>
<keyword evidence="3" id="KW-0067">ATP-binding</keyword>
<keyword evidence="4" id="KW-0092">Biotin</keyword>
<keyword evidence="2" id="KW-0547">Nucleotide-binding</keyword>
<protein>
    <recommendedName>
        <fullName evidence="5">biotin--[biotin carboxyl-carrier protein] ligase</fullName>
        <ecNumber evidence="5">6.3.4.15</ecNumber>
    </recommendedName>
</protein>
<dbReference type="GO" id="GO:0005737">
    <property type="term" value="C:cytoplasm"/>
    <property type="evidence" value="ECO:0007669"/>
    <property type="project" value="TreeGrafter"/>
</dbReference>